<dbReference type="AlphaFoldDB" id="A0A9Q4ZIP5"/>
<organism evidence="1 2">
    <name type="scientific">Rhodococcus hoagii</name>
    <name type="common">Corynebacterium equii</name>
    <dbReference type="NCBI Taxonomy" id="43767"/>
    <lineage>
        <taxon>Bacteria</taxon>
        <taxon>Bacillati</taxon>
        <taxon>Actinomycetota</taxon>
        <taxon>Actinomycetes</taxon>
        <taxon>Mycobacteriales</taxon>
        <taxon>Nocardiaceae</taxon>
        <taxon>Prescottella</taxon>
    </lineage>
</organism>
<dbReference type="Proteomes" id="UP000603463">
    <property type="component" value="Unassembled WGS sequence"/>
</dbReference>
<sequence>MARMLGLTTDKVYRCCKSHAPGPVKRNGIARMKENKFLRTQLLADMDEMANNDDAD</sequence>
<dbReference type="EMBL" id="WVBC01000002">
    <property type="protein sequence ID" value="NKT77260.1"/>
    <property type="molecule type" value="Genomic_DNA"/>
</dbReference>
<gene>
    <name evidence="1" type="ORF">GS882_03405</name>
</gene>
<proteinExistence type="predicted"/>
<name>A0A9Q4ZIP5_RHOHA</name>
<comment type="caution">
    <text evidence="1">The sequence shown here is derived from an EMBL/GenBank/DDBJ whole genome shotgun (WGS) entry which is preliminary data.</text>
</comment>
<evidence type="ECO:0000313" key="1">
    <source>
        <dbReference type="EMBL" id="NKT77260.1"/>
    </source>
</evidence>
<protein>
    <submittedName>
        <fullName evidence="1">Uncharacterized protein</fullName>
    </submittedName>
</protein>
<reference evidence="1" key="1">
    <citation type="journal article" date="2020" name="Environ. Microbiol.">
        <title>The novel and transferable erm(51) gene confers Macrolides, Lincosamides, and Streptogramins B (MLSB) resistance to clonal Rhodococcus equi in the environment.</title>
        <authorList>
            <person name="Huber L."/>
            <person name="Giguere S."/>
            <person name="Slovis N.M."/>
            <person name="Alvarez-Narvaez S."/>
            <person name="Hart K.A."/>
            <person name="Greiter M."/>
            <person name="Morris E.R.A."/>
            <person name="Cohen N.D."/>
        </authorList>
    </citation>
    <scope>NUCLEOTIDE SEQUENCE</scope>
    <source>
        <strain evidence="1">Lh_116_1</strain>
    </source>
</reference>
<accession>A0A9Q4ZIP5</accession>
<evidence type="ECO:0000313" key="2">
    <source>
        <dbReference type="Proteomes" id="UP000603463"/>
    </source>
</evidence>